<keyword evidence="7" id="KW-0444">Lipid biosynthesis</keyword>
<keyword evidence="6" id="KW-0067">ATP-binding</keyword>
<dbReference type="GO" id="GO:0016301">
    <property type="term" value="F:kinase activity"/>
    <property type="evidence" value="ECO:0007669"/>
    <property type="project" value="UniProtKB-KW"/>
</dbReference>
<reference evidence="10" key="1">
    <citation type="submission" date="2023-03" db="EMBL/GenBank/DDBJ databases">
        <title>Actinoallomurus iriomotensis NBRC 103681.</title>
        <authorList>
            <person name="Ichikawa N."/>
            <person name="Sato H."/>
            <person name="Tonouchi N."/>
        </authorList>
    </citation>
    <scope>NUCLEOTIDE SEQUENCE</scope>
    <source>
        <strain evidence="10">NBRC 103681</strain>
    </source>
</reference>
<evidence type="ECO:0000313" key="10">
    <source>
        <dbReference type="EMBL" id="GLY73686.1"/>
    </source>
</evidence>
<dbReference type="InterPro" id="IPR016064">
    <property type="entry name" value="NAD/diacylglycerol_kinase_sf"/>
</dbReference>
<evidence type="ECO:0000256" key="5">
    <source>
        <dbReference type="ARBA" id="ARBA00022777"/>
    </source>
</evidence>
<dbReference type="GO" id="GO:0008654">
    <property type="term" value="P:phospholipid biosynthetic process"/>
    <property type="evidence" value="ECO:0007669"/>
    <property type="project" value="UniProtKB-KW"/>
</dbReference>
<sequence>MFAEREEQMLIITHGGAGRFDSGTLERVRERLRAGGEEPVTVCECDSADELERALDRREPGDETVVAAGGDGSINRLVATLYARGELDRRTVGLLPLGTGNDLARNLRIPLDPDEAARVLREGRTRELDLLADDEGGVVLNAVHAGVGAVAATQAARFKPWLKSAAFPVGAVLAGARAGGWRLKVEADGEIVAEDKLLMVGLSNAPGIAGGSALLAPDASPGDGRVELVVSAATGPLARVRYALGLRSGAHKHHDDVVYTAATCATISGEEFLVNSDGEVSGPFTERSWRVVPKAWRIIAPPDRD</sequence>
<comment type="caution">
    <text evidence="10">The sequence shown here is derived from an EMBL/GenBank/DDBJ whole genome shotgun (WGS) entry which is preliminary data.</text>
</comment>
<proteinExistence type="inferred from homology"/>
<comment type="cofactor">
    <cofactor evidence="1">
        <name>Mg(2+)</name>
        <dbReference type="ChEBI" id="CHEBI:18420"/>
    </cofactor>
</comment>
<keyword evidence="4" id="KW-0547">Nucleotide-binding</keyword>
<accession>A0A9W6VPK4</accession>
<dbReference type="SUPFAM" id="SSF111331">
    <property type="entry name" value="NAD kinase/diacylglycerol kinase-like"/>
    <property type="match status" value="1"/>
</dbReference>
<dbReference type="Proteomes" id="UP001165135">
    <property type="component" value="Unassembled WGS sequence"/>
</dbReference>
<dbReference type="Gene3D" id="3.40.50.10330">
    <property type="entry name" value="Probable inorganic polyphosphate/atp-NAD kinase, domain 1"/>
    <property type="match status" value="1"/>
</dbReference>
<evidence type="ECO:0000256" key="1">
    <source>
        <dbReference type="ARBA" id="ARBA00001946"/>
    </source>
</evidence>
<keyword evidence="7" id="KW-0443">Lipid metabolism</keyword>
<dbReference type="InterPro" id="IPR017438">
    <property type="entry name" value="ATP-NAD_kinase_N"/>
</dbReference>
<evidence type="ECO:0000256" key="4">
    <source>
        <dbReference type="ARBA" id="ARBA00022741"/>
    </source>
</evidence>
<dbReference type="InterPro" id="IPR001206">
    <property type="entry name" value="Diacylglycerol_kinase_cat_dom"/>
</dbReference>
<evidence type="ECO:0000256" key="7">
    <source>
        <dbReference type="ARBA" id="ARBA00023209"/>
    </source>
</evidence>
<evidence type="ECO:0000256" key="8">
    <source>
        <dbReference type="ARBA" id="ARBA00023264"/>
    </source>
</evidence>
<keyword evidence="8" id="KW-1208">Phospholipid metabolism</keyword>
<dbReference type="InterPro" id="IPR050187">
    <property type="entry name" value="Lipid_Phosphate_FormReg"/>
</dbReference>
<evidence type="ECO:0000313" key="11">
    <source>
        <dbReference type="Proteomes" id="UP001165135"/>
    </source>
</evidence>
<dbReference type="PANTHER" id="PTHR12358:SF54">
    <property type="entry name" value="SPHINGOSINE KINASE RELATED PROTEIN"/>
    <property type="match status" value="1"/>
</dbReference>
<keyword evidence="7" id="KW-0594">Phospholipid biosynthesis</keyword>
<dbReference type="GO" id="GO:0005524">
    <property type="term" value="F:ATP binding"/>
    <property type="evidence" value="ECO:0007669"/>
    <property type="project" value="UniProtKB-KW"/>
</dbReference>
<evidence type="ECO:0000256" key="3">
    <source>
        <dbReference type="ARBA" id="ARBA00022679"/>
    </source>
</evidence>
<evidence type="ECO:0000256" key="2">
    <source>
        <dbReference type="ARBA" id="ARBA00005983"/>
    </source>
</evidence>
<dbReference type="InterPro" id="IPR045540">
    <property type="entry name" value="YegS/DAGK_C"/>
</dbReference>
<dbReference type="PROSITE" id="PS50146">
    <property type="entry name" value="DAGK"/>
    <property type="match status" value="1"/>
</dbReference>
<organism evidence="10 11">
    <name type="scientific">Actinoallomurus iriomotensis</name>
    <dbReference type="NCBI Taxonomy" id="478107"/>
    <lineage>
        <taxon>Bacteria</taxon>
        <taxon>Bacillati</taxon>
        <taxon>Actinomycetota</taxon>
        <taxon>Actinomycetes</taxon>
        <taxon>Streptosporangiales</taxon>
        <taxon>Thermomonosporaceae</taxon>
        <taxon>Actinoallomurus</taxon>
    </lineage>
</organism>
<evidence type="ECO:0000259" key="9">
    <source>
        <dbReference type="PROSITE" id="PS50146"/>
    </source>
</evidence>
<dbReference type="Pfam" id="PF19279">
    <property type="entry name" value="YegS_C"/>
    <property type="match status" value="1"/>
</dbReference>
<comment type="similarity">
    <text evidence="2">Belongs to the diacylglycerol/lipid kinase family.</text>
</comment>
<protein>
    <submittedName>
        <fullName evidence="10">Diacylglycerol kinase</fullName>
    </submittedName>
</protein>
<dbReference type="PANTHER" id="PTHR12358">
    <property type="entry name" value="SPHINGOSINE KINASE"/>
    <property type="match status" value="1"/>
</dbReference>
<keyword evidence="3" id="KW-0808">Transferase</keyword>
<keyword evidence="5 10" id="KW-0418">Kinase</keyword>
<dbReference type="AlphaFoldDB" id="A0A9W6VPK4"/>
<feature type="domain" description="DAGKc" evidence="9">
    <location>
        <begin position="4"/>
        <end position="136"/>
    </location>
</feature>
<evidence type="ECO:0000256" key="6">
    <source>
        <dbReference type="ARBA" id="ARBA00022840"/>
    </source>
</evidence>
<dbReference type="Pfam" id="PF00781">
    <property type="entry name" value="DAGK_cat"/>
    <property type="match status" value="1"/>
</dbReference>
<gene>
    <name evidence="10" type="ORF">Airi01_019530</name>
</gene>
<dbReference type="SMART" id="SM00046">
    <property type="entry name" value="DAGKc"/>
    <property type="match status" value="1"/>
</dbReference>
<dbReference type="Gene3D" id="2.60.200.40">
    <property type="match status" value="1"/>
</dbReference>
<dbReference type="EMBL" id="BSTJ01000002">
    <property type="protein sequence ID" value="GLY73686.1"/>
    <property type="molecule type" value="Genomic_DNA"/>
</dbReference>
<name>A0A9W6VPK4_9ACTN</name>